<organism evidence="1 2">
    <name type="scientific">Streptomyces nanshensis</name>
    <dbReference type="NCBI Taxonomy" id="518642"/>
    <lineage>
        <taxon>Bacteria</taxon>
        <taxon>Bacillati</taxon>
        <taxon>Actinomycetota</taxon>
        <taxon>Actinomycetes</taxon>
        <taxon>Kitasatosporales</taxon>
        <taxon>Streptomycetaceae</taxon>
        <taxon>Streptomyces</taxon>
    </lineage>
</organism>
<reference evidence="1 2" key="1">
    <citation type="journal article" date="2016" name="Front. Microbiol.">
        <title>Comparative Genomics Analysis of Streptomyces Species Reveals Their Adaptation to the Marine Environment and Their Diversity at the Genomic Level.</title>
        <authorList>
            <person name="Tian X."/>
            <person name="Zhang Z."/>
            <person name="Yang T."/>
            <person name="Chen M."/>
            <person name="Li J."/>
            <person name="Chen F."/>
            <person name="Yang J."/>
            <person name="Li W."/>
            <person name="Zhang B."/>
            <person name="Zhang Z."/>
            <person name="Wu J."/>
            <person name="Zhang C."/>
            <person name="Long L."/>
            <person name="Xiao J."/>
        </authorList>
    </citation>
    <scope>NUCLEOTIDE SEQUENCE [LARGE SCALE GENOMIC DNA]</scope>
    <source>
        <strain evidence="1 2">SCSIO M10372</strain>
    </source>
</reference>
<comment type="caution">
    <text evidence="1">The sequence shown here is derived from an EMBL/GenBank/DDBJ whole genome shotgun (WGS) entry which is preliminary data.</text>
</comment>
<dbReference type="Proteomes" id="UP000175971">
    <property type="component" value="Unassembled WGS sequence"/>
</dbReference>
<dbReference type="OrthoDB" id="581789at2"/>
<evidence type="ECO:0000313" key="1">
    <source>
        <dbReference type="EMBL" id="OEV18478.1"/>
    </source>
</evidence>
<protein>
    <submittedName>
        <fullName evidence="1">Uncharacterized protein</fullName>
    </submittedName>
</protein>
<dbReference type="EMBL" id="LJGZ01000093">
    <property type="protein sequence ID" value="OEV18478.1"/>
    <property type="molecule type" value="Genomic_DNA"/>
</dbReference>
<name>A0A1E7LQP5_9ACTN</name>
<dbReference type="AlphaFoldDB" id="A0A1E7LQP5"/>
<keyword evidence="2" id="KW-1185">Reference proteome</keyword>
<gene>
    <name evidence="1" type="ORF">AN221_22565</name>
</gene>
<accession>A0A1E7LQP5</accession>
<sequence length="225" mass="23785">MIVLHPVLEICASDDFTLWPVAESAPYGFLPLSGALGPAEVGTAVMRIAACNDIAPGAGDGRPPRPADSLLGFLHGLLTLDDLFVSGGLRITDTATGTTFLPGCCTGLEERGDWLHVLDGTGSASFGHDPSPLAERHGDTVRLTVDAEREDSPVIELPVTDLRRLLAGAERDLADFLRLATAWTALHLPAHTTTLAAALHRALDVPAEPPCREARRQGGQTACWT</sequence>
<evidence type="ECO:0000313" key="2">
    <source>
        <dbReference type="Proteomes" id="UP000175971"/>
    </source>
</evidence>
<proteinExistence type="predicted"/>
<dbReference type="PATRIC" id="fig|518642.7.peg.6497"/>
<dbReference type="RefSeq" id="WP_070202440.1">
    <property type="nucleotide sequence ID" value="NZ_LJGZ01000093.1"/>
</dbReference>